<dbReference type="InterPro" id="IPR001789">
    <property type="entry name" value="Sig_transdc_resp-reg_receiver"/>
</dbReference>
<evidence type="ECO:0000313" key="4">
    <source>
        <dbReference type="Proteomes" id="UP000681290"/>
    </source>
</evidence>
<dbReference type="Gene3D" id="3.40.50.2300">
    <property type="match status" value="1"/>
</dbReference>
<keyword evidence="4" id="KW-1185">Reference proteome</keyword>
<evidence type="ECO:0000256" key="1">
    <source>
        <dbReference type="PROSITE-ProRule" id="PRU00169"/>
    </source>
</evidence>
<feature type="domain" description="Response regulatory" evidence="2">
    <location>
        <begin position="4"/>
        <end position="58"/>
    </location>
</feature>
<organism evidence="3 4">
    <name type="scientific">Paenibacillus woosongensis</name>
    <dbReference type="NCBI Taxonomy" id="307580"/>
    <lineage>
        <taxon>Bacteria</taxon>
        <taxon>Bacillati</taxon>
        <taxon>Bacillota</taxon>
        <taxon>Bacilli</taxon>
        <taxon>Bacillales</taxon>
        <taxon>Paenibacillaceae</taxon>
        <taxon>Paenibacillus</taxon>
    </lineage>
</organism>
<dbReference type="Proteomes" id="UP000681290">
    <property type="component" value="Unassembled WGS sequence"/>
</dbReference>
<dbReference type="InterPro" id="IPR011006">
    <property type="entry name" value="CheY-like_superfamily"/>
</dbReference>
<dbReference type="EMBL" id="BOSM01000003">
    <property type="protein sequence ID" value="GIP58545.1"/>
    <property type="molecule type" value="Genomic_DNA"/>
</dbReference>
<protein>
    <recommendedName>
        <fullName evidence="2">Response regulatory domain-containing protein</fullName>
    </recommendedName>
</protein>
<keyword evidence="1" id="KW-0597">Phosphoprotein</keyword>
<evidence type="ECO:0000313" key="3">
    <source>
        <dbReference type="EMBL" id="GIP58545.1"/>
    </source>
</evidence>
<evidence type="ECO:0000259" key="2">
    <source>
        <dbReference type="PROSITE" id="PS50110"/>
    </source>
</evidence>
<proteinExistence type="predicted"/>
<dbReference type="Pfam" id="PF00072">
    <property type="entry name" value="Response_reg"/>
    <property type="match status" value="1"/>
</dbReference>
<dbReference type="SUPFAM" id="SSF52172">
    <property type="entry name" value="CheY-like"/>
    <property type="match status" value="1"/>
</dbReference>
<feature type="modified residue" description="4-aspartylphosphate" evidence="1">
    <location>
        <position position="54"/>
    </location>
</feature>
<comment type="caution">
    <text evidence="3">The sequence shown here is derived from an EMBL/GenBank/DDBJ whole genome shotgun (WGS) entry which is preliminary data.</text>
</comment>
<name>A0ABQ4MRB5_9BACL</name>
<sequence length="58" mass="6615">MSLRILIVDDTRFLRMMLTDILTISGYEVVGQVENGLIGIEKFKELRPDIVMMDISNA</sequence>
<dbReference type="PROSITE" id="PS50110">
    <property type="entry name" value="RESPONSE_REGULATORY"/>
    <property type="match status" value="1"/>
</dbReference>
<reference evidence="3 4" key="1">
    <citation type="submission" date="2021-03" db="EMBL/GenBank/DDBJ databases">
        <title>Antimicrobial resistance genes in bacteria isolated from Japanese honey, and their potential for conferring macrolide and lincosamide resistance in the American foulbrood pathogen Paenibacillus larvae.</title>
        <authorList>
            <person name="Okamoto M."/>
            <person name="Kumagai M."/>
            <person name="Kanamori H."/>
            <person name="Takamatsu D."/>
        </authorList>
    </citation>
    <scope>NUCLEOTIDE SEQUENCE [LARGE SCALE GENOMIC DNA]</scope>
    <source>
        <strain evidence="3 4">J15TS10</strain>
    </source>
</reference>
<accession>A0ABQ4MRB5</accession>
<gene>
    <name evidence="3" type="ORF">J15TS10_23590</name>
</gene>